<keyword evidence="2" id="KW-1185">Reference proteome</keyword>
<keyword evidence="1" id="KW-0614">Plasmid</keyword>
<evidence type="ECO:0000313" key="2">
    <source>
        <dbReference type="Proteomes" id="UP000282195"/>
    </source>
</evidence>
<evidence type="ECO:0000313" key="1">
    <source>
        <dbReference type="EMBL" id="AYG62438.1"/>
    </source>
</evidence>
<dbReference type="EMBL" id="CP032695">
    <property type="protein sequence ID" value="AYG62438.1"/>
    <property type="molecule type" value="Genomic_DNA"/>
</dbReference>
<reference evidence="1 2" key="1">
    <citation type="submission" date="2018-10" db="EMBL/GenBank/DDBJ databases">
        <title>Rhizobium etli, R. leguminosarum and a new Rhizobium genospecies from Phaseolus dumosus.</title>
        <authorList>
            <person name="Ramirez-Puebla S.T."/>
            <person name="Rogel-Hernandez M.A."/>
            <person name="Guerrero G."/>
            <person name="Ormeno-Orrillo E."/>
            <person name="Martinez-Romero J.C."/>
            <person name="Negrete-Yankelevich S."/>
            <person name="Martinez-Romero E."/>
        </authorList>
    </citation>
    <scope>NUCLEOTIDE SEQUENCE [LARGE SCALE GENOMIC DNA]</scope>
    <source>
        <strain evidence="1 2">CCGE525</strain>
        <plasmid evidence="2">prccge525c</plasmid>
    </source>
</reference>
<name>A0A387FV36_9HYPH</name>
<dbReference type="Proteomes" id="UP000282195">
    <property type="component" value="Plasmid pRCCGE525c"/>
</dbReference>
<organism evidence="1 2">
    <name type="scientific">Rhizobium jaguaris</name>
    <dbReference type="NCBI Taxonomy" id="1312183"/>
    <lineage>
        <taxon>Bacteria</taxon>
        <taxon>Pseudomonadati</taxon>
        <taxon>Pseudomonadota</taxon>
        <taxon>Alphaproteobacteria</taxon>
        <taxon>Hyphomicrobiales</taxon>
        <taxon>Rhizobiaceae</taxon>
        <taxon>Rhizobium/Agrobacterium group</taxon>
        <taxon>Rhizobium</taxon>
    </lineage>
</organism>
<gene>
    <name evidence="1" type="ORF">CCGE525_27040</name>
</gene>
<dbReference type="KEGG" id="rjg:CCGE525_27040"/>
<dbReference type="OrthoDB" id="7013677at2"/>
<dbReference type="AlphaFoldDB" id="A0A387FV36"/>
<protein>
    <submittedName>
        <fullName evidence="1">Uncharacterized protein</fullName>
    </submittedName>
</protein>
<proteinExistence type="predicted"/>
<accession>A0A387FV36</accession>
<sequence length="154" mass="17325">MLGLQLGMTFANVQALFEFDSTSERRATRFLNSPRLIVDSDKEGSILLRAADMDNVVYDWQNILVRLIFDHGILKLMIVRFSKGDEAYRYQGKIFGKVGLGSQVSEMLEFAPLEYDDAEELFYSNGLKGLELGGSNACDLITNPSQIITSIRIF</sequence>
<geneLocation type="plasmid" evidence="2">
    <name>prccge525c</name>
</geneLocation>